<gene>
    <name evidence="3" type="ORF">ACFS6H_03620</name>
</gene>
<keyword evidence="1" id="KW-0732">Signal</keyword>
<reference evidence="4" key="1">
    <citation type="journal article" date="2019" name="Int. J. Syst. Evol. Microbiol.">
        <title>The Global Catalogue of Microorganisms (GCM) 10K type strain sequencing project: providing services to taxonomists for standard genome sequencing and annotation.</title>
        <authorList>
            <consortium name="The Broad Institute Genomics Platform"/>
            <consortium name="The Broad Institute Genome Sequencing Center for Infectious Disease"/>
            <person name="Wu L."/>
            <person name="Ma J."/>
        </authorList>
    </citation>
    <scope>NUCLEOTIDE SEQUENCE [LARGE SCALE GENOMIC DNA]</scope>
    <source>
        <strain evidence="4">KCTC 23299</strain>
    </source>
</reference>
<proteinExistence type="predicted"/>
<organism evidence="3 4">
    <name type="scientific">Terrimonas rubra</name>
    <dbReference type="NCBI Taxonomy" id="1035890"/>
    <lineage>
        <taxon>Bacteria</taxon>
        <taxon>Pseudomonadati</taxon>
        <taxon>Bacteroidota</taxon>
        <taxon>Chitinophagia</taxon>
        <taxon>Chitinophagales</taxon>
        <taxon>Chitinophagaceae</taxon>
        <taxon>Terrimonas</taxon>
    </lineage>
</organism>
<dbReference type="InterPro" id="IPR045155">
    <property type="entry name" value="Beta-lactam_cat"/>
</dbReference>
<dbReference type="Pfam" id="PF13354">
    <property type="entry name" value="Beta-lactamase2"/>
    <property type="match status" value="1"/>
</dbReference>
<evidence type="ECO:0000259" key="2">
    <source>
        <dbReference type="Pfam" id="PF13354"/>
    </source>
</evidence>
<evidence type="ECO:0000313" key="3">
    <source>
        <dbReference type="EMBL" id="MFD2918785.1"/>
    </source>
</evidence>
<dbReference type="EMBL" id="JBHUOZ010000001">
    <property type="protein sequence ID" value="MFD2918785.1"/>
    <property type="molecule type" value="Genomic_DNA"/>
</dbReference>
<sequence>MLRIIFLFVMMITAMSAQTQTRNSPWLKKYLHQHASPFLQGILQQPDSFRYQLIYTQINRDKNNKPSFKHFYLNVDKGRYFNPASTVKMPLAFLALEKLNNLHIEGLNSYSDMLTDSARPPQTAVTGDLTAKNGKPSIAHYIKKIFLVSDNDAYNRLYEFIGQQTINERLQQMGYNTMQITRRFVRMTEEENKYTNPISFYNGQQLIYQQPEAYSQFKFDFSKPRFIGNAHYDRDDKLVNSPMDFTTHNNAPLADLQQILQSVLFPGSVKKSQRFNLTTADYQFLYRSMSMLPSESDYPKYDTTEFFDSYTKFFFFRDKKSPVPDHIRSFNKTGWSYGFLTDICYIVDFKNNIEFMLSGNIYTNKDGVLNDDKYEYNETGYPFFKEVGEIIYNYELNRKRKHPPILDDWKKVTGK</sequence>
<feature type="chain" id="PRO_5047502916" evidence="1">
    <location>
        <begin position="20"/>
        <end position="415"/>
    </location>
</feature>
<keyword evidence="4" id="KW-1185">Reference proteome</keyword>
<dbReference type="Gene3D" id="3.40.710.10">
    <property type="entry name" value="DD-peptidase/beta-lactamase superfamily"/>
    <property type="match status" value="1"/>
</dbReference>
<accession>A0ABW6A2S2</accession>
<protein>
    <submittedName>
        <fullName evidence="3">Serine hydrolase</fullName>
    </submittedName>
</protein>
<dbReference type="InterPro" id="IPR012338">
    <property type="entry name" value="Beta-lactam/transpept-like"/>
</dbReference>
<evidence type="ECO:0000256" key="1">
    <source>
        <dbReference type="SAM" id="SignalP"/>
    </source>
</evidence>
<dbReference type="RefSeq" id="WP_386095313.1">
    <property type="nucleotide sequence ID" value="NZ_JBHUOZ010000001.1"/>
</dbReference>
<feature type="domain" description="Beta-lactamase class A catalytic" evidence="2">
    <location>
        <begin position="73"/>
        <end position="208"/>
    </location>
</feature>
<comment type="caution">
    <text evidence="3">The sequence shown here is derived from an EMBL/GenBank/DDBJ whole genome shotgun (WGS) entry which is preliminary data.</text>
</comment>
<dbReference type="GO" id="GO:0016787">
    <property type="term" value="F:hydrolase activity"/>
    <property type="evidence" value="ECO:0007669"/>
    <property type="project" value="UniProtKB-KW"/>
</dbReference>
<keyword evidence="3" id="KW-0378">Hydrolase</keyword>
<evidence type="ECO:0000313" key="4">
    <source>
        <dbReference type="Proteomes" id="UP001597511"/>
    </source>
</evidence>
<feature type="signal peptide" evidence="1">
    <location>
        <begin position="1"/>
        <end position="19"/>
    </location>
</feature>
<dbReference type="SUPFAM" id="SSF56601">
    <property type="entry name" value="beta-lactamase/transpeptidase-like"/>
    <property type="match status" value="1"/>
</dbReference>
<name>A0ABW6A2S2_9BACT</name>
<dbReference type="Proteomes" id="UP001597511">
    <property type="component" value="Unassembled WGS sequence"/>
</dbReference>